<dbReference type="PANTHER" id="PTHR42681">
    <property type="entry name" value="MALONYL-COA-ACYL CARRIER PROTEIN TRANSACYLASE, MITOCHONDRIAL"/>
    <property type="match status" value="1"/>
</dbReference>
<dbReference type="AlphaFoldDB" id="A0A176S2H6"/>
<keyword evidence="2" id="KW-0808">Transferase</keyword>
<dbReference type="Proteomes" id="UP000076962">
    <property type="component" value="Unassembled WGS sequence"/>
</dbReference>
<organism evidence="5 6">
    <name type="scientific">Candidatus Thiomargarita nelsonii</name>
    <dbReference type="NCBI Taxonomy" id="1003181"/>
    <lineage>
        <taxon>Bacteria</taxon>
        <taxon>Pseudomonadati</taxon>
        <taxon>Pseudomonadota</taxon>
        <taxon>Gammaproteobacteria</taxon>
        <taxon>Thiotrichales</taxon>
        <taxon>Thiotrichaceae</taxon>
        <taxon>Thiomargarita</taxon>
    </lineage>
</organism>
<reference evidence="5 6" key="1">
    <citation type="submission" date="2016-05" db="EMBL/GenBank/DDBJ databases">
        <title>Single-cell genome of chain-forming Candidatus Thiomargarita nelsonii and comparison to other large sulfur-oxidizing bacteria.</title>
        <authorList>
            <person name="Winkel M."/>
            <person name="Salman V."/>
            <person name="Woyke T."/>
            <person name="Schulz-Vogt H."/>
            <person name="Richter M."/>
            <person name="Flood B."/>
            <person name="Bailey J."/>
            <person name="Amann R."/>
            <person name="Mussmann M."/>
        </authorList>
    </citation>
    <scope>NUCLEOTIDE SEQUENCE [LARGE SCALE GENOMIC DNA]</scope>
    <source>
        <strain evidence="5 6">THI036</strain>
    </source>
</reference>
<protein>
    <recommendedName>
        <fullName evidence="1">[acyl-carrier-protein] S-malonyltransferase</fullName>
        <ecNumber evidence="1">2.3.1.39</ecNumber>
    </recommendedName>
</protein>
<dbReference type="EC" id="2.3.1.39" evidence="1"/>
<dbReference type="GO" id="GO:0004314">
    <property type="term" value="F:[acyl-carrier-protein] S-malonyltransferase activity"/>
    <property type="evidence" value="ECO:0007669"/>
    <property type="project" value="UniProtKB-EC"/>
</dbReference>
<dbReference type="GO" id="GO:0006633">
    <property type="term" value="P:fatty acid biosynthetic process"/>
    <property type="evidence" value="ECO:0007669"/>
    <property type="project" value="TreeGrafter"/>
</dbReference>
<dbReference type="InterPro" id="IPR050858">
    <property type="entry name" value="Mal-CoA-ACP_Trans/PKS_FabD"/>
</dbReference>
<evidence type="ECO:0000256" key="4">
    <source>
        <dbReference type="ARBA" id="ARBA00048462"/>
    </source>
</evidence>
<sequence length="91" mass="9927">MSATSIPVIHNVDVTQKSEAADIRSALTAQLYNPVRWVETIEKMVAEGVTSLFECGPGKVLTGLNKRIVRKMTAKPIMDTKTLEQALEALA</sequence>
<dbReference type="InterPro" id="IPR001227">
    <property type="entry name" value="Ac_transferase_dom_sf"/>
</dbReference>
<evidence type="ECO:0000256" key="1">
    <source>
        <dbReference type="ARBA" id="ARBA00013258"/>
    </source>
</evidence>
<keyword evidence="3" id="KW-0012">Acyltransferase</keyword>
<proteinExistence type="predicted"/>
<comment type="catalytic activity">
    <reaction evidence="4">
        <text>holo-[ACP] + malonyl-CoA = malonyl-[ACP] + CoA</text>
        <dbReference type="Rhea" id="RHEA:41792"/>
        <dbReference type="Rhea" id="RHEA-COMP:9623"/>
        <dbReference type="Rhea" id="RHEA-COMP:9685"/>
        <dbReference type="ChEBI" id="CHEBI:57287"/>
        <dbReference type="ChEBI" id="CHEBI:57384"/>
        <dbReference type="ChEBI" id="CHEBI:64479"/>
        <dbReference type="ChEBI" id="CHEBI:78449"/>
        <dbReference type="EC" id="2.3.1.39"/>
    </reaction>
</comment>
<evidence type="ECO:0000313" key="5">
    <source>
        <dbReference type="EMBL" id="OAD22291.1"/>
    </source>
</evidence>
<name>A0A176S2H6_9GAMM</name>
<evidence type="ECO:0000256" key="2">
    <source>
        <dbReference type="ARBA" id="ARBA00022679"/>
    </source>
</evidence>
<dbReference type="SUPFAM" id="SSF52151">
    <property type="entry name" value="FabD/lysophospholipase-like"/>
    <property type="match status" value="1"/>
</dbReference>
<accession>A0A176S2H6</accession>
<comment type="caution">
    <text evidence="5">The sequence shown here is derived from an EMBL/GenBank/DDBJ whole genome shotgun (WGS) entry which is preliminary data.</text>
</comment>
<dbReference type="InterPro" id="IPR016035">
    <property type="entry name" value="Acyl_Trfase/lysoPLipase"/>
</dbReference>
<dbReference type="Gene3D" id="3.40.366.10">
    <property type="entry name" value="Malonyl-Coenzyme A Acyl Carrier Protein, domain 2"/>
    <property type="match status" value="1"/>
</dbReference>
<dbReference type="PANTHER" id="PTHR42681:SF1">
    <property type="entry name" value="MALONYL-COA-ACYL CARRIER PROTEIN TRANSACYLASE, MITOCHONDRIAL"/>
    <property type="match status" value="1"/>
</dbReference>
<evidence type="ECO:0000256" key="3">
    <source>
        <dbReference type="ARBA" id="ARBA00023315"/>
    </source>
</evidence>
<dbReference type="GO" id="GO:0005829">
    <property type="term" value="C:cytosol"/>
    <property type="evidence" value="ECO:0007669"/>
    <property type="project" value="TreeGrafter"/>
</dbReference>
<dbReference type="EMBL" id="LUTY01001046">
    <property type="protein sequence ID" value="OAD22291.1"/>
    <property type="molecule type" value="Genomic_DNA"/>
</dbReference>
<dbReference type="PATRIC" id="fig|1003181.4.peg.2644"/>
<gene>
    <name evidence="5" type="ORF">THIOM_001913</name>
</gene>
<evidence type="ECO:0000313" key="6">
    <source>
        <dbReference type="Proteomes" id="UP000076962"/>
    </source>
</evidence>
<keyword evidence="6" id="KW-1185">Reference proteome</keyword>